<dbReference type="Proteomes" id="UP000799754">
    <property type="component" value="Unassembled WGS sequence"/>
</dbReference>
<proteinExistence type="predicted"/>
<dbReference type="EMBL" id="MU006709">
    <property type="protein sequence ID" value="KAF2629676.1"/>
    <property type="molecule type" value="Genomic_DNA"/>
</dbReference>
<evidence type="ECO:0000313" key="1">
    <source>
        <dbReference type="EMBL" id="KAF2629676.1"/>
    </source>
</evidence>
<evidence type="ECO:0000313" key="2">
    <source>
        <dbReference type="Proteomes" id="UP000799754"/>
    </source>
</evidence>
<keyword evidence="2" id="KW-1185">Reference proteome</keyword>
<name>A0ACB6S5Y6_9PLEO</name>
<gene>
    <name evidence="1" type="ORF">BU25DRAFT_318788</name>
</gene>
<reference evidence="1" key="1">
    <citation type="journal article" date="2020" name="Stud. Mycol.">
        <title>101 Dothideomycetes genomes: a test case for predicting lifestyles and emergence of pathogens.</title>
        <authorList>
            <person name="Haridas S."/>
            <person name="Albert R."/>
            <person name="Binder M."/>
            <person name="Bloem J."/>
            <person name="Labutti K."/>
            <person name="Salamov A."/>
            <person name="Andreopoulos B."/>
            <person name="Baker S."/>
            <person name="Barry K."/>
            <person name="Bills G."/>
            <person name="Bluhm B."/>
            <person name="Cannon C."/>
            <person name="Castanera R."/>
            <person name="Culley D."/>
            <person name="Daum C."/>
            <person name="Ezra D."/>
            <person name="Gonzalez J."/>
            <person name="Henrissat B."/>
            <person name="Kuo A."/>
            <person name="Liang C."/>
            <person name="Lipzen A."/>
            <person name="Lutzoni F."/>
            <person name="Magnuson J."/>
            <person name="Mondo S."/>
            <person name="Nolan M."/>
            <person name="Ohm R."/>
            <person name="Pangilinan J."/>
            <person name="Park H.-J."/>
            <person name="Ramirez L."/>
            <person name="Alfaro M."/>
            <person name="Sun H."/>
            <person name="Tritt A."/>
            <person name="Yoshinaga Y."/>
            <person name="Zwiers L.-H."/>
            <person name="Turgeon B."/>
            <person name="Goodwin S."/>
            <person name="Spatafora J."/>
            <person name="Crous P."/>
            <person name="Grigoriev I."/>
        </authorList>
    </citation>
    <scope>NUCLEOTIDE SEQUENCE</scope>
    <source>
        <strain evidence="1">CBS 525.71</strain>
    </source>
</reference>
<feature type="non-terminal residue" evidence="1">
    <location>
        <position position="162"/>
    </location>
</feature>
<comment type="caution">
    <text evidence="1">The sequence shown here is derived from an EMBL/GenBank/DDBJ whole genome shotgun (WGS) entry which is preliminary data.</text>
</comment>
<sequence length="162" mass="18489">MKAVVHRLSKLNLKTFRVSYSPTYTNFLLNHIATHPSHPLYISQRRKQQEHKKEGLWWHATNGIDISKSGCVRTWARRRLRQAFVEELKAKGYDETGRLVDVDAMQEKRDVTNVVRLGRSVDLTGSLRIHGVGPLIPAKFNTVKEEMRGIVEALVQSSVDTA</sequence>
<organism evidence="1 2">
    <name type="scientific">Macroventuria anomochaeta</name>
    <dbReference type="NCBI Taxonomy" id="301207"/>
    <lineage>
        <taxon>Eukaryota</taxon>
        <taxon>Fungi</taxon>
        <taxon>Dikarya</taxon>
        <taxon>Ascomycota</taxon>
        <taxon>Pezizomycotina</taxon>
        <taxon>Dothideomycetes</taxon>
        <taxon>Pleosporomycetidae</taxon>
        <taxon>Pleosporales</taxon>
        <taxon>Pleosporineae</taxon>
        <taxon>Didymellaceae</taxon>
        <taxon>Macroventuria</taxon>
    </lineage>
</organism>
<accession>A0ACB6S5Y6</accession>
<protein>
    <submittedName>
        <fullName evidence="1">Uncharacterized protein</fullName>
    </submittedName>
</protein>